<evidence type="ECO:0000313" key="2">
    <source>
        <dbReference type="Proteomes" id="UP000317648"/>
    </source>
</evidence>
<dbReference type="AlphaFoldDB" id="A0A518DTL2"/>
<reference evidence="1 2" key="1">
    <citation type="submission" date="2019-02" db="EMBL/GenBank/DDBJ databases">
        <title>Deep-cultivation of Planctomycetes and their phenomic and genomic characterization uncovers novel biology.</title>
        <authorList>
            <person name="Wiegand S."/>
            <person name="Jogler M."/>
            <person name="Boedeker C."/>
            <person name="Pinto D."/>
            <person name="Vollmers J."/>
            <person name="Rivas-Marin E."/>
            <person name="Kohn T."/>
            <person name="Peeters S.H."/>
            <person name="Heuer A."/>
            <person name="Rast P."/>
            <person name="Oberbeckmann S."/>
            <person name="Bunk B."/>
            <person name="Jeske O."/>
            <person name="Meyerdierks A."/>
            <person name="Storesund J.E."/>
            <person name="Kallscheuer N."/>
            <person name="Luecker S."/>
            <person name="Lage O.M."/>
            <person name="Pohl T."/>
            <person name="Merkel B.J."/>
            <person name="Hornburger P."/>
            <person name="Mueller R.-W."/>
            <person name="Bruemmer F."/>
            <person name="Labrenz M."/>
            <person name="Spormann A.M."/>
            <person name="Op den Camp H."/>
            <person name="Overmann J."/>
            <person name="Amann R."/>
            <person name="Jetten M.S.M."/>
            <person name="Mascher T."/>
            <person name="Medema M.H."/>
            <person name="Devos D.P."/>
            <person name="Kaster A.-K."/>
            <person name="Ovreas L."/>
            <person name="Rohde M."/>
            <person name="Galperin M.Y."/>
            <person name="Jogler C."/>
        </authorList>
    </citation>
    <scope>NUCLEOTIDE SEQUENCE [LARGE SCALE GENOMIC DNA]</scope>
    <source>
        <strain evidence="1 2">Pla85_3_4</strain>
    </source>
</reference>
<gene>
    <name evidence="1" type="ORF">Pla8534_29910</name>
</gene>
<accession>A0A518DTL2</accession>
<dbReference type="Proteomes" id="UP000317648">
    <property type="component" value="Chromosome"/>
</dbReference>
<organism evidence="1 2">
    <name type="scientific">Lignipirellula cremea</name>
    <dbReference type="NCBI Taxonomy" id="2528010"/>
    <lineage>
        <taxon>Bacteria</taxon>
        <taxon>Pseudomonadati</taxon>
        <taxon>Planctomycetota</taxon>
        <taxon>Planctomycetia</taxon>
        <taxon>Pirellulales</taxon>
        <taxon>Pirellulaceae</taxon>
        <taxon>Lignipirellula</taxon>
    </lineage>
</organism>
<protein>
    <submittedName>
        <fullName evidence="1">Uncharacterized protein</fullName>
    </submittedName>
</protein>
<dbReference type="KEGG" id="lcre:Pla8534_29910"/>
<name>A0A518DTL2_9BACT</name>
<dbReference type="EMBL" id="CP036433">
    <property type="protein sequence ID" value="QDU95179.1"/>
    <property type="molecule type" value="Genomic_DNA"/>
</dbReference>
<keyword evidence="2" id="KW-1185">Reference proteome</keyword>
<sequence>MVQTSRQLDLWQAINDLITLSNLHRPCDEGGNVLSISQNLLAGDRCLEHFKYRRQDEAYLNVLGAERNPGPPSGDQGRHLGDGRFWVVTEASTFAGAIRRLDYPAGAAMVGWPLQFPGDW</sequence>
<evidence type="ECO:0000313" key="1">
    <source>
        <dbReference type="EMBL" id="QDU95179.1"/>
    </source>
</evidence>
<proteinExistence type="predicted"/>